<dbReference type="CDD" id="cd06170">
    <property type="entry name" value="LuxR_C_like"/>
    <property type="match status" value="1"/>
</dbReference>
<evidence type="ECO:0000256" key="4">
    <source>
        <dbReference type="SAM" id="MobiDB-lite"/>
    </source>
</evidence>
<dbReference type="InterPro" id="IPR000792">
    <property type="entry name" value="Tscrpt_reg_LuxR_C"/>
</dbReference>
<sequence length="517" mass="55779">MSSAERSDDADPTTVDPRRNPRALPPLVADVAARDGWRQAAAVIQRNWDAFASAAPQQLLEALKALPGEAFVETPGLLVAANYLQHITIDGDPRRFFHDGRLVAPPGEPRATDLNALILLTAEAAGARTAGQLQEAQRVAEQARDALLGLSAAERAPIAGSIPHLRFQWGRTLDAADAPGALAEYEEAYQVARLTAQPVIARRSAGHIAWFHAERGRLRLADLWLARAQAEPATNGRYDVVVFLTSALLKHDREDPDAPRDLARALGLRLGEHWAAALWMAAMMERTKPGASTVHSRLELELERHPEARDLRGANGRYIKAAHARLARLRPRLRAAAPLPDVPTALDHVLAATTAHLRGDHSEALMHSDEALAMSSVPRVEAPASLIAAASHLALGHSRTAADAFRIANRVIADERMLSAYWFVPAATVAALAELAEEPIHSATLAGGSAPARPRLTKREREILELLATGRSMARIATELYISPNTLKSTVRALYRKLGVSSRAAAADVARNALDGH</sequence>
<dbReference type="SMART" id="SM00421">
    <property type="entry name" value="HTH_LUXR"/>
    <property type="match status" value="1"/>
</dbReference>
<dbReference type="GO" id="GO:0006355">
    <property type="term" value="P:regulation of DNA-templated transcription"/>
    <property type="evidence" value="ECO:0007669"/>
    <property type="project" value="InterPro"/>
</dbReference>
<gene>
    <name evidence="6" type="ORF">AAME72_03120</name>
</gene>
<dbReference type="EMBL" id="CP157390">
    <property type="protein sequence ID" value="XBM48858.1"/>
    <property type="molecule type" value="Genomic_DNA"/>
</dbReference>
<organism evidence="6">
    <name type="scientific">Leifsonia sp. NPDC080035</name>
    <dbReference type="NCBI Taxonomy" id="3143936"/>
    <lineage>
        <taxon>Bacteria</taxon>
        <taxon>Bacillati</taxon>
        <taxon>Actinomycetota</taxon>
        <taxon>Actinomycetes</taxon>
        <taxon>Micrococcales</taxon>
        <taxon>Microbacteriaceae</taxon>
        <taxon>Leifsonia</taxon>
    </lineage>
</organism>
<evidence type="ECO:0000313" key="6">
    <source>
        <dbReference type="EMBL" id="XBM48858.1"/>
    </source>
</evidence>
<dbReference type="GO" id="GO:0003677">
    <property type="term" value="F:DNA binding"/>
    <property type="evidence" value="ECO:0007669"/>
    <property type="project" value="UniProtKB-KW"/>
</dbReference>
<dbReference type="PANTHER" id="PTHR44688:SF16">
    <property type="entry name" value="DNA-BINDING TRANSCRIPTIONAL ACTIVATOR DEVR_DOSR"/>
    <property type="match status" value="1"/>
</dbReference>
<feature type="domain" description="HTH luxR-type" evidence="5">
    <location>
        <begin position="449"/>
        <end position="514"/>
    </location>
</feature>
<dbReference type="RefSeq" id="WP_348788779.1">
    <property type="nucleotide sequence ID" value="NZ_CP157390.1"/>
</dbReference>
<dbReference type="InterPro" id="IPR016032">
    <property type="entry name" value="Sig_transdc_resp-reg_C-effctor"/>
</dbReference>
<reference evidence="6" key="1">
    <citation type="submission" date="2024-05" db="EMBL/GenBank/DDBJ databases">
        <title>The Natural Products Discovery Center: Release of the First 8490 Sequenced Strains for Exploring Actinobacteria Biosynthetic Diversity.</title>
        <authorList>
            <person name="Kalkreuter E."/>
            <person name="Kautsar S.A."/>
            <person name="Yang D."/>
            <person name="Bader C.D."/>
            <person name="Teijaro C.N."/>
            <person name="Fluegel L."/>
            <person name="Davis C.M."/>
            <person name="Simpson J.R."/>
            <person name="Lauterbach L."/>
            <person name="Steele A.D."/>
            <person name="Gui C."/>
            <person name="Meng S."/>
            <person name="Li G."/>
            <person name="Viehrig K."/>
            <person name="Ye F."/>
            <person name="Su P."/>
            <person name="Kiefer A.F."/>
            <person name="Nichols A."/>
            <person name="Cepeda A.J."/>
            <person name="Yan W."/>
            <person name="Fan B."/>
            <person name="Jiang Y."/>
            <person name="Adhikari A."/>
            <person name="Zheng C.-J."/>
            <person name="Schuster L."/>
            <person name="Cowan T.M."/>
            <person name="Smanski M.J."/>
            <person name="Chevrette M.G."/>
            <person name="de Carvalho L.P.S."/>
            <person name="Shen B."/>
        </authorList>
    </citation>
    <scope>NUCLEOTIDE SEQUENCE</scope>
    <source>
        <strain evidence="6">NPDC080035</strain>
    </source>
</reference>
<evidence type="ECO:0000256" key="2">
    <source>
        <dbReference type="ARBA" id="ARBA00023125"/>
    </source>
</evidence>
<dbReference type="Gene3D" id="1.10.10.10">
    <property type="entry name" value="Winged helix-like DNA-binding domain superfamily/Winged helix DNA-binding domain"/>
    <property type="match status" value="1"/>
</dbReference>
<evidence type="ECO:0000259" key="5">
    <source>
        <dbReference type="PROSITE" id="PS50043"/>
    </source>
</evidence>
<keyword evidence="1" id="KW-0805">Transcription regulation</keyword>
<keyword evidence="3" id="KW-0804">Transcription</keyword>
<dbReference type="PROSITE" id="PS50043">
    <property type="entry name" value="HTH_LUXR_2"/>
    <property type="match status" value="1"/>
</dbReference>
<keyword evidence="2" id="KW-0238">DNA-binding</keyword>
<feature type="region of interest" description="Disordered" evidence="4">
    <location>
        <begin position="1"/>
        <end position="24"/>
    </location>
</feature>
<protein>
    <submittedName>
        <fullName evidence="6">Helix-turn-helix transcriptional regulator</fullName>
    </submittedName>
</protein>
<dbReference type="InterPro" id="IPR036388">
    <property type="entry name" value="WH-like_DNA-bd_sf"/>
</dbReference>
<dbReference type="PRINTS" id="PR00038">
    <property type="entry name" value="HTHLUXR"/>
</dbReference>
<proteinExistence type="predicted"/>
<evidence type="ECO:0000256" key="3">
    <source>
        <dbReference type="ARBA" id="ARBA00023163"/>
    </source>
</evidence>
<evidence type="ECO:0000256" key="1">
    <source>
        <dbReference type="ARBA" id="ARBA00023015"/>
    </source>
</evidence>
<dbReference type="PANTHER" id="PTHR44688">
    <property type="entry name" value="DNA-BINDING TRANSCRIPTIONAL ACTIVATOR DEVR_DOSR"/>
    <property type="match status" value="1"/>
</dbReference>
<dbReference type="SUPFAM" id="SSF46894">
    <property type="entry name" value="C-terminal effector domain of the bipartite response regulators"/>
    <property type="match status" value="1"/>
</dbReference>
<dbReference type="Pfam" id="PF00196">
    <property type="entry name" value="GerE"/>
    <property type="match status" value="1"/>
</dbReference>
<accession>A0AAU7GFN9</accession>
<name>A0AAU7GFN9_9MICO</name>
<dbReference type="AlphaFoldDB" id="A0AAU7GFN9"/>